<dbReference type="EMBL" id="BARV01039681">
    <property type="protein sequence ID" value="GAI47351.1"/>
    <property type="molecule type" value="Genomic_DNA"/>
</dbReference>
<evidence type="ECO:0000256" key="4">
    <source>
        <dbReference type="ARBA" id="ARBA00023004"/>
    </source>
</evidence>
<dbReference type="PANTHER" id="PTHR43498:SF1">
    <property type="entry name" value="COB--COM HETERODISULFIDE REDUCTASE IRON-SULFUR SUBUNIT A"/>
    <property type="match status" value="1"/>
</dbReference>
<keyword evidence="3" id="KW-0560">Oxidoreductase</keyword>
<dbReference type="Gene3D" id="3.50.50.60">
    <property type="entry name" value="FAD/NAD(P)-binding domain"/>
    <property type="match status" value="1"/>
</dbReference>
<dbReference type="GO" id="GO:0016491">
    <property type="term" value="F:oxidoreductase activity"/>
    <property type="evidence" value="ECO:0007669"/>
    <property type="project" value="UniProtKB-KW"/>
</dbReference>
<organism evidence="6">
    <name type="scientific">marine sediment metagenome</name>
    <dbReference type="NCBI Taxonomy" id="412755"/>
    <lineage>
        <taxon>unclassified sequences</taxon>
        <taxon>metagenomes</taxon>
        <taxon>ecological metagenomes</taxon>
    </lineage>
</organism>
<dbReference type="GO" id="GO:0051539">
    <property type="term" value="F:4 iron, 4 sulfur cluster binding"/>
    <property type="evidence" value="ECO:0007669"/>
    <property type="project" value="UniProtKB-KW"/>
</dbReference>
<dbReference type="InterPro" id="IPR036188">
    <property type="entry name" value="FAD/NAD-bd_sf"/>
</dbReference>
<proteinExistence type="predicted"/>
<accession>X1PXS7</accession>
<reference evidence="6" key="1">
    <citation type="journal article" date="2014" name="Front. Microbiol.">
        <title>High frequency of phylogenetically diverse reductive dehalogenase-homologous genes in deep subseafloor sedimentary metagenomes.</title>
        <authorList>
            <person name="Kawai M."/>
            <person name="Futagami T."/>
            <person name="Toyoda A."/>
            <person name="Takaki Y."/>
            <person name="Nishi S."/>
            <person name="Hori S."/>
            <person name="Arai W."/>
            <person name="Tsubouchi T."/>
            <person name="Morono Y."/>
            <person name="Uchiyama I."/>
            <person name="Ito T."/>
            <person name="Fujiyama A."/>
            <person name="Inagaki F."/>
            <person name="Takami H."/>
        </authorList>
    </citation>
    <scope>NUCLEOTIDE SEQUENCE</scope>
    <source>
        <strain evidence="6">Expedition CK06-06</strain>
    </source>
</reference>
<protein>
    <submittedName>
        <fullName evidence="6">Uncharacterized protein</fullName>
    </submittedName>
</protein>
<keyword evidence="4" id="KW-0408">Iron</keyword>
<evidence type="ECO:0000256" key="2">
    <source>
        <dbReference type="ARBA" id="ARBA00022723"/>
    </source>
</evidence>
<dbReference type="SUPFAM" id="SSF51971">
    <property type="entry name" value="Nucleotide-binding domain"/>
    <property type="match status" value="1"/>
</dbReference>
<evidence type="ECO:0000313" key="6">
    <source>
        <dbReference type="EMBL" id="GAI47351.1"/>
    </source>
</evidence>
<gene>
    <name evidence="6" type="ORF">S06H3_60738</name>
</gene>
<dbReference type="AlphaFoldDB" id="X1PXS7"/>
<dbReference type="InterPro" id="IPR039650">
    <property type="entry name" value="HdrA-like"/>
</dbReference>
<dbReference type="PANTHER" id="PTHR43498">
    <property type="entry name" value="FERREDOXIN:COB-COM HETERODISULFIDE REDUCTASE SUBUNIT A"/>
    <property type="match status" value="1"/>
</dbReference>
<name>X1PXS7_9ZZZZ</name>
<evidence type="ECO:0000256" key="1">
    <source>
        <dbReference type="ARBA" id="ARBA00022485"/>
    </source>
</evidence>
<sequence>MYGLKYAHLIKEIANAGVYEFYIDMRCFGEGYEEFYKRLSEEGVNFIRGKVAKVTDRAVTDEEKGKLIVVAEDTLLGKMIRVPVDMVILCAGLEARSDADKVASLFTLNRRADGFFLERHVKLDPVATPTDGVFIAGCCEGPKDIPDTVAQASAAAAKALSLISKGT</sequence>
<keyword evidence="1" id="KW-0004">4Fe-4S</keyword>
<dbReference type="GO" id="GO:0046872">
    <property type="term" value="F:metal ion binding"/>
    <property type="evidence" value="ECO:0007669"/>
    <property type="project" value="UniProtKB-KW"/>
</dbReference>
<comment type="caution">
    <text evidence="6">The sequence shown here is derived from an EMBL/GenBank/DDBJ whole genome shotgun (WGS) entry which is preliminary data.</text>
</comment>
<keyword evidence="5" id="KW-0411">Iron-sulfur</keyword>
<evidence type="ECO:0000256" key="5">
    <source>
        <dbReference type="ARBA" id="ARBA00023014"/>
    </source>
</evidence>
<feature type="non-terminal residue" evidence="6">
    <location>
        <position position="167"/>
    </location>
</feature>
<keyword evidence="2" id="KW-0479">Metal-binding</keyword>
<evidence type="ECO:0000256" key="3">
    <source>
        <dbReference type="ARBA" id="ARBA00023002"/>
    </source>
</evidence>